<dbReference type="InterPro" id="IPR001633">
    <property type="entry name" value="EAL_dom"/>
</dbReference>
<dbReference type="Pfam" id="PF00563">
    <property type="entry name" value="EAL"/>
    <property type="match status" value="1"/>
</dbReference>
<dbReference type="SUPFAM" id="SSF52172">
    <property type="entry name" value="CheY-like"/>
    <property type="match status" value="1"/>
</dbReference>
<dbReference type="SMART" id="SM00267">
    <property type="entry name" value="GGDEF"/>
    <property type="match status" value="1"/>
</dbReference>
<dbReference type="PROSITE" id="PS50887">
    <property type="entry name" value="GGDEF"/>
    <property type="match status" value="1"/>
</dbReference>
<dbReference type="PROSITE" id="PS50883">
    <property type="entry name" value="EAL"/>
    <property type="match status" value="1"/>
</dbReference>
<feature type="domain" description="GGDEF" evidence="3">
    <location>
        <begin position="187"/>
        <end position="320"/>
    </location>
</feature>
<dbReference type="Gene3D" id="3.40.50.2300">
    <property type="match status" value="1"/>
</dbReference>
<dbReference type="SMART" id="SM00052">
    <property type="entry name" value="EAL"/>
    <property type="match status" value="1"/>
</dbReference>
<dbReference type="AlphaFoldDB" id="A0A956LZZ2"/>
<proteinExistence type="predicted"/>
<feature type="region of interest" description="Disordered" evidence="1">
    <location>
        <begin position="1"/>
        <end position="22"/>
    </location>
</feature>
<evidence type="ECO:0000259" key="2">
    <source>
        <dbReference type="PROSITE" id="PS50883"/>
    </source>
</evidence>
<protein>
    <submittedName>
        <fullName evidence="4">Bifunctional diguanylate cyclase/phosphodiesterase</fullName>
    </submittedName>
</protein>
<accession>A0A956LZZ2</accession>
<reference evidence="4" key="2">
    <citation type="journal article" date="2021" name="Microbiome">
        <title>Successional dynamics and alternative stable states in a saline activated sludge microbial community over 9 years.</title>
        <authorList>
            <person name="Wang Y."/>
            <person name="Ye J."/>
            <person name="Ju F."/>
            <person name="Liu L."/>
            <person name="Boyd J.A."/>
            <person name="Deng Y."/>
            <person name="Parks D.H."/>
            <person name="Jiang X."/>
            <person name="Yin X."/>
            <person name="Woodcroft B.J."/>
            <person name="Tyson G.W."/>
            <person name="Hugenholtz P."/>
            <person name="Polz M.F."/>
            <person name="Zhang T."/>
        </authorList>
    </citation>
    <scope>NUCLEOTIDE SEQUENCE</scope>
    <source>
        <strain evidence="4">HKST-UBA01</strain>
    </source>
</reference>
<organism evidence="4 5">
    <name type="scientific">Eiseniibacteriota bacterium</name>
    <dbReference type="NCBI Taxonomy" id="2212470"/>
    <lineage>
        <taxon>Bacteria</taxon>
        <taxon>Candidatus Eiseniibacteriota</taxon>
    </lineage>
</organism>
<dbReference type="CDD" id="cd01948">
    <property type="entry name" value="EAL"/>
    <property type="match status" value="1"/>
</dbReference>
<dbReference type="SUPFAM" id="SSF141868">
    <property type="entry name" value="EAL domain-like"/>
    <property type="match status" value="1"/>
</dbReference>
<feature type="domain" description="EAL" evidence="2">
    <location>
        <begin position="329"/>
        <end position="585"/>
    </location>
</feature>
<comment type="caution">
    <text evidence="4">The sequence shown here is derived from an EMBL/GenBank/DDBJ whole genome shotgun (WGS) entry which is preliminary data.</text>
</comment>
<dbReference type="InterPro" id="IPR043128">
    <property type="entry name" value="Rev_trsase/Diguanyl_cyclase"/>
</dbReference>
<evidence type="ECO:0000259" key="3">
    <source>
        <dbReference type="PROSITE" id="PS50887"/>
    </source>
</evidence>
<sequence>MHEHEPGSEAESGNGVPLASPTPKRTYRLLHLGDSESDFLERLCTPEKVGRRYDIVRMFQGVANGLDLAPFDAVVLTLDRPNERTIDRLARLQTSAPVTPLLIVLDQPDDSLASRALRCGVQDVLLRTELTPTLLDRAITNAIERLRRTARLELDAIHDELTGLPGRPALLRAIETELEQAQVDPEHQFAVLLLNLDRFKLINDSVGPEYADQLLVAFVERVRRCLRPDDIVARLGGGELAILLHKLQSPLHAASVCQSIQREGMAAFRLGSREVITTVSIGVVCNDHPAREAEDMLRDAGVAQHEGSRRGPGHYTIYERRMHDAAVETFQLEMDLRRALARREFCLHYQPIVDLETGSLQGFEALLRWNHPEQGLVPPGRFVPLAEETGLIVPMERWVLREGCRTIRTWRNLLPPTHPLSLHLNISSKHLSRPDLAPELKRTLVEFDLDPQWIRMEITETAIAENPEVAIDVLHELRALGCLLSVDDFGTGYSSLACLQRYPIDLLKIDRAFIKSIDENSTSEEIVRLILVLADHFGLEAIAEGIETEEQLRVLREIGCTVGQGFLFSRPVDADRAQEFVRQSARGVGLTPPRRSAA</sequence>
<dbReference type="NCBIfam" id="TIGR00254">
    <property type="entry name" value="GGDEF"/>
    <property type="match status" value="1"/>
</dbReference>
<evidence type="ECO:0000313" key="4">
    <source>
        <dbReference type="EMBL" id="MCA9728566.1"/>
    </source>
</evidence>
<dbReference type="InterPro" id="IPR029787">
    <property type="entry name" value="Nucleotide_cyclase"/>
</dbReference>
<dbReference type="Proteomes" id="UP000697710">
    <property type="component" value="Unassembled WGS sequence"/>
</dbReference>
<dbReference type="CDD" id="cd01949">
    <property type="entry name" value="GGDEF"/>
    <property type="match status" value="1"/>
</dbReference>
<name>A0A956LZZ2_UNCEI</name>
<evidence type="ECO:0000256" key="1">
    <source>
        <dbReference type="SAM" id="MobiDB-lite"/>
    </source>
</evidence>
<dbReference type="EMBL" id="JAGQHR010000418">
    <property type="protein sequence ID" value="MCA9728566.1"/>
    <property type="molecule type" value="Genomic_DNA"/>
</dbReference>
<dbReference type="Gene3D" id="3.30.70.270">
    <property type="match status" value="1"/>
</dbReference>
<dbReference type="Gene3D" id="3.20.20.450">
    <property type="entry name" value="EAL domain"/>
    <property type="match status" value="1"/>
</dbReference>
<dbReference type="InterPro" id="IPR000160">
    <property type="entry name" value="GGDEF_dom"/>
</dbReference>
<dbReference type="SUPFAM" id="SSF55073">
    <property type="entry name" value="Nucleotide cyclase"/>
    <property type="match status" value="1"/>
</dbReference>
<gene>
    <name evidence="4" type="ORF">KC729_12835</name>
</gene>
<dbReference type="InterPro" id="IPR011006">
    <property type="entry name" value="CheY-like_superfamily"/>
</dbReference>
<reference evidence="4" key="1">
    <citation type="submission" date="2020-04" db="EMBL/GenBank/DDBJ databases">
        <authorList>
            <person name="Zhang T."/>
        </authorList>
    </citation>
    <scope>NUCLEOTIDE SEQUENCE</scope>
    <source>
        <strain evidence="4">HKST-UBA01</strain>
    </source>
</reference>
<dbReference type="InterPro" id="IPR050706">
    <property type="entry name" value="Cyclic-di-GMP_PDE-like"/>
</dbReference>
<dbReference type="PANTHER" id="PTHR33121:SF70">
    <property type="entry name" value="SIGNALING PROTEIN YKOW"/>
    <property type="match status" value="1"/>
</dbReference>
<dbReference type="GO" id="GO:0071111">
    <property type="term" value="F:cyclic-guanylate-specific phosphodiesterase activity"/>
    <property type="evidence" value="ECO:0007669"/>
    <property type="project" value="InterPro"/>
</dbReference>
<dbReference type="InterPro" id="IPR035919">
    <property type="entry name" value="EAL_sf"/>
</dbReference>
<evidence type="ECO:0000313" key="5">
    <source>
        <dbReference type="Proteomes" id="UP000697710"/>
    </source>
</evidence>
<dbReference type="Pfam" id="PF00990">
    <property type="entry name" value="GGDEF"/>
    <property type="match status" value="1"/>
</dbReference>
<dbReference type="PANTHER" id="PTHR33121">
    <property type="entry name" value="CYCLIC DI-GMP PHOSPHODIESTERASE PDEF"/>
    <property type="match status" value="1"/>
</dbReference>